<organism evidence="2 3">
    <name type="scientific">Flintibacter hominis</name>
    <dbReference type="NCBI Taxonomy" id="2763048"/>
    <lineage>
        <taxon>Bacteria</taxon>
        <taxon>Bacillati</taxon>
        <taxon>Bacillota</taxon>
        <taxon>Clostridia</taxon>
        <taxon>Eubacteriales</taxon>
        <taxon>Flintibacter</taxon>
    </lineage>
</organism>
<evidence type="ECO:0000313" key="3">
    <source>
        <dbReference type="Proteomes" id="UP000628736"/>
    </source>
</evidence>
<evidence type="ECO:0000313" key="2">
    <source>
        <dbReference type="EMBL" id="MBC5721396.1"/>
    </source>
</evidence>
<proteinExistence type="predicted"/>
<gene>
    <name evidence="2" type="ORF">H8S11_00965</name>
</gene>
<feature type="signal peptide" evidence="1">
    <location>
        <begin position="1"/>
        <end position="21"/>
    </location>
</feature>
<name>A0A8J6IZ95_9FIRM</name>
<reference evidence="2" key="1">
    <citation type="submission" date="2020-08" db="EMBL/GenBank/DDBJ databases">
        <title>Genome public.</title>
        <authorList>
            <person name="Liu C."/>
            <person name="Sun Q."/>
        </authorList>
    </citation>
    <scope>NUCLEOTIDE SEQUENCE</scope>
    <source>
        <strain evidence="2">NSJ-23</strain>
    </source>
</reference>
<dbReference type="InterPro" id="IPR025648">
    <property type="entry name" value="DUF4358"/>
</dbReference>
<comment type="caution">
    <text evidence="2">The sequence shown here is derived from an EMBL/GenBank/DDBJ whole genome shotgun (WGS) entry which is preliminary data.</text>
</comment>
<evidence type="ECO:0000256" key="1">
    <source>
        <dbReference type="SAM" id="SignalP"/>
    </source>
</evidence>
<protein>
    <submittedName>
        <fullName evidence="2">DUF4358 domain-containing protein</fullName>
    </submittedName>
</protein>
<dbReference type="AlphaFoldDB" id="A0A8J6IZ95"/>
<accession>A0A8J6IZ95</accession>
<dbReference type="Proteomes" id="UP000628736">
    <property type="component" value="Unassembled WGS sequence"/>
</dbReference>
<keyword evidence="3" id="KW-1185">Reference proteome</keyword>
<dbReference type="EMBL" id="JACOPO010000001">
    <property type="protein sequence ID" value="MBC5721396.1"/>
    <property type="molecule type" value="Genomic_DNA"/>
</dbReference>
<dbReference type="Pfam" id="PF14270">
    <property type="entry name" value="DUF4358"/>
    <property type="match status" value="1"/>
</dbReference>
<dbReference type="PROSITE" id="PS51257">
    <property type="entry name" value="PROKAR_LIPOPROTEIN"/>
    <property type="match status" value="1"/>
</dbReference>
<sequence length="166" mass="17775">MKKFLTAALALVLLLTLAACGGREGKEDPSGSPALYGVSEVQSVVDAGAFSESLEEVDADTAFALYKLADYGLERENMYDASVIRSAGATCEEMAVLCFDSEEQASKAVEALEDYVAGQITANEDYRPAEIPKLENALVKQLQHTVLLLVANDYEAAAIDAYHSKS</sequence>
<dbReference type="RefSeq" id="WP_147571655.1">
    <property type="nucleotide sequence ID" value="NZ_JACOPO010000001.1"/>
</dbReference>
<feature type="chain" id="PRO_5038864239" evidence="1">
    <location>
        <begin position="22"/>
        <end position="166"/>
    </location>
</feature>
<keyword evidence="1" id="KW-0732">Signal</keyword>